<dbReference type="InterPro" id="IPR015424">
    <property type="entry name" value="PyrdxlP-dep_Trfase"/>
</dbReference>
<dbReference type="SUPFAM" id="SSF53383">
    <property type="entry name" value="PLP-dependent transferases"/>
    <property type="match status" value="1"/>
</dbReference>
<evidence type="ECO:0000313" key="1">
    <source>
        <dbReference type="EMBL" id="KAK2616748.1"/>
    </source>
</evidence>
<evidence type="ECO:0008006" key="3">
    <source>
        <dbReference type="Google" id="ProtNLM"/>
    </source>
</evidence>
<organism evidence="1 2">
    <name type="scientific">Conoideocrella luteorostrata</name>
    <dbReference type="NCBI Taxonomy" id="1105319"/>
    <lineage>
        <taxon>Eukaryota</taxon>
        <taxon>Fungi</taxon>
        <taxon>Dikarya</taxon>
        <taxon>Ascomycota</taxon>
        <taxon>Pezizomycotina</taxon>
        <taxon>Sordariomycetes</taxon>
        <taxon>Hypocreomycetidae</taxon>
        <taxon>Hypocreales</taxon>
        <taxon>Clavicipitaceae</taxon>
        <taxon>Conoideocrella</taxon>
    </lineage>
</organism>
<proteinExistence type="predicted"/>
<dbReference type="InterPro" id="IPR015421">
    <property type="entry name" value="PyrdxlP-dep_Trfase_major"/>
</dbReference>
<reference evidence="1" key="1">
    <citation type="submission" date="2023-06" db="EMBL/GenBank/DDBJ databases">
        <title>Conoideocrella luteorostrata (Hypocreales: Clavicipitaceae), a potential biocontrol fungus for elongate hemlock scale in United States Christmas tree production areas.</title>
        <authorList>
            <person name="Barrett H."/>
            <person name="Lovett B."/>
            <person name="Macias A.M."/>
            <person name="Stajich J.E."/>
            <person name="Kasson M.T."/>
        </authorList>
    </citation>
    <scope>NUCLEOTIDE SEQUENCE</scope>
    <source>
        <strain evidence="1">ARSEF 14590</strain>
    </source>
</reference>
<dbReference type="Gene3D" id="3.40.640.10">
    <property type="entry name" value="Type I PLP-dependent aspartate aminotransferase-like (Major domain)"/>
    <property type="match status" value="1"/>
</dbReference>
<dbReference type="AlphaFoldDB" id="A0AAJ0G442"/>
<sequence length="196" mass="21532">MASNEETTAAVTNTAGEYGLSSRGITGMTYRDFWSRREQTMADPWSPTNPSNTVILSLAENSLMHKDIGEYLKNKIQVLPLNHLTYSTGPRGSRRLRQAAASYWTSEFNSQVGITADNIFITPGVASALDSLAWSFCNDGDVIMAPLPLYNGFIFDTMNRSNAHIIGVRYQHLDGYGGIDDLFSPSLNEIALEAAI</sequence>
<comment type="caution">
    <text evidence="1">The sequence shown here is derived from an EMBL/GenBank/DDBJ whole genome shotgun (WGS) entry which is preliminary data.</text>
</comment>
<dbReference type="EMBL" id="JASWJB010000003">
    <property type="protein sequence ID" value="KAK2616748.1"/>
    <property type="molecule type" value="Genomic_DNA"/>
</dbReference>
<accession>A0AAJ0G442</accession>
<dbReference type="Proteomes" id="UP001251528">
    <property type="component" value="Unassembled WGS sequence"/>
</dbReference>
<keyword evidence="2" id="KW-1185">Reference proteome</keyword>
<gene>
    <name evidence="1" type="ORF">QQS21_000360</name>
</gene>
<protein>
    <recommendedName>
        <fullName evidence="3">1-aminocyclopropane-1-carboxylate synthase</fullName>
    </recommendedName>
</protein>
<dbReference type="InterPro" id="IPR015422">
    <property type="entry name" value="PyrdxlP-dep_Trfase_small"/>
</dbReference>
<dbReference type="Gene3D" id="3.90.1150.10">
    <property type="entry name" value="Aspartate Aminotransferase, domain 1"/>
    <property type="match status" value="1"/>
</dbReference>
<name>A0AAJ0G442_9HYPO</name>
<evidence type="ECO:0000313" key="2">
    <source>
        <dbReference type="Proteomes" id="UP001251528"/>
    </source>
</evidence>